<feature type="region of interest" description="Disordered" evidence="1">
    <location>
        <begin position="427"/>
        <end position="547"/>
    </location>
</feature>
<dbReference type="InterPro" id="IPR036047">
    <property type="entry name" value="F-box-like_dom_sf"/>
</dbReference>
<dbReference type="Gene3D" id="1.20.1280.50">
    <property type="match status" value="1"/>
</dbReference>
<proteinExistence type="predicted"/>
<evidence type="ECO:0000256" key="1">
    <source>
        <dbReference type="SAM" id="MobiDB-lite"/>
    </source>
</evidence>
<comment type="caution">
    <text evidence="3">The sequence shown here is derived from an EMBL/GenBank/DDBJ whole genome shotgun (WGS) entry which is preliminary data.</text>
</comment>
<feature type="compositionally biased region" description="Acidic residues" evidence="1">
    <location>
        <begin position="294"/>
        <end position="306"/>
    </location>
</feature>
<dbReference type="OrthoDB" id="4200124at2759"/>
<gene>
    <name evidence="3" type="ORF">BTUL_0136g00010</name>
</gene>
<evidence type="ECO:0000313" key="4">
    <source>
        <dbReference type="Proteomes" id="UP000297777"/>
    </source>
</evidence>
<organism evidence="3 4">
    <name type="scientific">Botrytis tulipae</name>
    <dbReference type="NCBI Taxonomy" id="87230"/>
    <lineage>
        <taxon>Eukaryota</taxon>
        <taxon>Fungi</taxon>
        <taxon>Dikarya</taxon>
        <taxon>Ascomycota</taxon>
        <taxon>Pezizomycotina</taxon>
        <taxon>Leotiomycetes</taxon>
        <taxon>Helotiales</taxon>
        <taxon>Sclerotiniaceae</taxon>
        <taxon>Botrytis</taxon>
    </lineage>
</organism>
<accession>A0A4Z1EM55</accession>
<protein>
    <recommendedName>
        <fullName evidence="2">F-box domain-containing protein</fullName>
    </recommendedName>
</protein>
<dbReference type="AlphaFoldDB" id="A0A4Z1EM55"/>
<feature type="region of interest" description="Disordered" evidence="1">
    <location>
        <begin position="345"/>
        <end position="370"/>
    </location>
</feature>
<dbReference type="PROSITE" id="PS50181">
    <property type="entry name" value="FBOX"/>
    <property type="match status" value="1"/>
</dbReference>
<feature type="compositionally biased region" description="Polar residues" evidence="1">
    <location>
        <begin position="308"/>
        <end position="317"/>
    </location>
</feature>
<reference evidence="3 4" key="1">
    <citation type="submission" date="2017-12" db="EMBL/GenBank/DDBJ databases">
        <title>Comparative genomics of Botrytis spp.</title>
        <authorList>
            <person name="Valero-Jimenez C.A."/>
            <person name="Tapia P."/>
            <person name="Veloso J."/>
            <person name="Silva-Moreno E."/>
            <person name="Staats M."/>
            <person name="Valdes J.H."/>
            <person name="Van Kan J.A.L."/>
        </authorList>
    </citation>
    <scope>NUCLEOTIDE SEQUENCE [LARGE SCALE GENOMIC DNA]</scope>
    <source>
        <strain evidence="3 4">Bt9001</strain>
    </source>
</reference>
<keyword evidence="4" id="KW-1185">Reference proteome</keyword>
<feature type="compositionally biased region" description="Acidic residues" evidence="1">
    <location>
        <begin position="472"/>
        <end position="484"/>
    </location>
</feature>
<dbReference type="Proteomes" id="UP000297777">
    <property type="component" value="Unassembled WGS sequence"/>
</dbReference>
<feature type="region of interest" description="Disordered" evidence="1">
    <location>
        <begin position="837"/>
        <end position="859"/>
    </location>
</feature>
<feature type="compositionally biased region" description="Polar residues" evidence="1">
    <location>
        <begin position="345"/>
        <end position="355"/>
    </location>
</feature>
<feature type="compositionally biased region" description="Polar residues" evidence="1">
    <location>
        <begin position="459"/>
        <end position="468"/>
    </location>
</feature>
<name>A0A4Z1EM55_9HELO</name>
<feature type="compositionally biased region" description="Polar residues" evidence="1">
    <location>
        <begin position="431"/>
        <end position="451"/>
    </location>
</feature>
<sequence length="894" mass="99438">MSEEVQNVGILSLPSEVQSGILVHLDTPDLLQLSVVSKHFRDLAAEELYRTFHIVFPDIDDQEDSFIDSLASGLDTFVTSDYDYSKYLRHIILEPLNGSLKGQLAYRSYLYDTSCGKFMNTLLLLTLRKAKALEAFKWDLRVQLSRQVFKELHRINSLQHLHIRMPAVPPSVTNANPSLTYNVSTPIVIPTFQTTQTDSTVYDISSHPYSSFAANKSKHNGGKGHTPIVNGKSPIFAGFKNLQSLAILDMDNLDDLSEIGECLQNSSTTLNSLKLSFSEVFASRSKKPPVSVPVDDDDETETEDEFGQLTSNPNPFSLASDPLKGTTVTEEKKAQEAALGKIFSIDSNSKGNAETGQKEDDSEIEVEGKKEKSPSLAAFIKLMQKSAKLIAEFTISDAEREQIVEKLITKSTQAYIDGLKKGIESSDKSEASNVEGSNAENSNTAVITTNENVEKDANVESNTDSSAMTTPGEEDTTDDTESDDQPSLFDESRTPTQAPKSKEIIDPDDIDIEEPDSKELMIDSETVDDVTTEPETNSDLGDDSTEKVEQPLKVVETSSNEDGKEIEAPSINFDKEMKDYVRKSRGLALEDLSLYQIPMKNSVISKAIDIRVLKSITLLSVGSQTTFWHMVAHENKVAPLPLHEIYTDNVTVHFLEAAGQLTKITELCLLERSNRTKVDTESKIIVTIEQIRKLVLRKHAQHLKVLSLHQEGIPHQQIPSAWDLDAKAAILLCRKGKNLEELAASFDVNILHIINQNLSALTALRVLQAIEFRSEDTCLLVRNELRRFTMDSVAHNPECKLEYLAFKGTASKIERIKKKVKRENLSFVELYKQSMKGLGVGSDSESDSESESESERIFSGGPCRGLKVQSLDGLLFHDIPGVRIFEKDVLWKRL</sequence>
<dbReference type="InterPro" id="IPR001810">
    <property type="entry name" value="F-box_dom"/>
</dbReference>
<dbReference type="SMART" id="SM00256">
    <property type="entry name" value="FBOX"/>
    <property type="match status" value="1"/>
</dbReference>
<evidence type="ECO:0000313" key="3">
    <source>
        <dbReference type="EMBL" id="TGO10381.1"/>
    </source>
</evidence>
<dbReference type="Pfam" id="PF12937">
    <property type="entry name" value="F-box-like"/>
    <property type="match status" value="1"/>
</dbReference>
<evidence type="ECO:0000259" key="2">
    <source>
        <dbReference type="PROSITE" id="PS50181"/>
    </source>
</evidence>
<feature type="region of interest" description="Disordered" evidence="1">
    <location>
        <begin position="286"/>
        <end position="326"/>
    </location>
</feature>
<dbReference type="EMBL" id="PQXH01000136">
    <property type="protein sequence ID" value="TGO10381.1"/>
    <property type="molecule type" value="Genomic_DNA"/>
</dbReference>
<feature type="domain" description="F-box" evidence="2">
    <location>
        <begin position="7"/>
        <end position="52"/>
    </location>
</feature>
<dbReference type="SUPFAM" id="SSF81383">
    <property type="entry name" value="F-box domain"/>
    <property type="match status" value="1"/>
</dbReference>